<evidence type="ECO:0000256" key="1">
    <source>
        <dbReference type="SAM" id="MobiDB-lite"/>
    </source>
</evidence>
<dbReference type="OrthoDB" id="254108at2"/>
<dbReference type="InterPro" id="IPR003787">
    <property type="entry name" value="Sulphur_relay_DsrE/F-like"/>
</dbReference>
<dbReference type="Proteomes" id="UP000318288">
    <property type="component" value="Unassembled WGS sequence"/>
</dbReference>
<feature type="signal peptide" evidence="2">
    <location>
        <begin position="1"/>
        <end position="21"/>
    </location>
</feature>
<dbReference type="Gene3D" id="3.40.1260.10">
    <property type="entry name" value="DsrEFH-like"/>
    <property type="match status" value="1"/>
</dbReference>
<keyword evidence="4" id="KW-1185">Reference proteome</keyword>
<dbReference type="InterPro" id="IPR027396">
    <property type="entry name" value="DsrEFH-like"/>
</dbReference>
<evidence type="ECO:0000256" key="2">
    <source>
        <dbReference type="SAM" id="SignalP"/>
    </source>
</evidence>
<dbReference type="PANTHER" id="PTHR37691">
    <property type="entry name" value="BLR3518 PROTEIN"/>
    <property type="match status" value="1"/>
</dbReference>
<proteinExistence type="predicted"/>
<name>A0A5C6E6W6_9BACT</name>
<protein>
    <submittedName>
        <fullName evidence="3">DsrE/DsrF-like family protein</fullName>
    </submittedName>
</protein>
<evidence type="ECO:0000313" key="4">
    <source>
        <dbReference type="Proteomes" id="UP000318288"/>
    </source>
</evidence>
<dbReference type="RefSeq" id="WP_146462388.1">
    <property type="nucleotide sequence ID" value="NZ_SJPW01000011.1"/>
</dbReference>
<accession>A0A5C6E6W6</accession>
<feature type="chain" id="PRO_5022717894" evidence="2">
    <location>
        <begin position="22"/>
        <end position="352"/>
    </location>
</feature>
<dbReference type="AlphaFoldDB" id="A0A5C6E6W6"/>
<feature type="compositionally biased region" description="Gly residues" evidence="1">
    <location>
        <begin position="25"/>
        <end position="45"/>
    </location>
</feature>
<dbReference type="PANTHER" id="PTHR37691:SF1">
    <property type="entry name" value="BLR3518 PROTEIN"/>
    <property type="match status" value="1"/>
</dbReference>
<evidence type="ECO:0000313" key="3">
    <source>
        <dbReference type="EMBL" id="TWU44578.1"/>
    </source>
</evidence>
<reference evidence="3 4" key="1">
    <citation type="submission" date="2019-02" db="EMBL/GenBank/DDBJ databases">
        <title>Deep-cultivation of Planctomycetes and their phenomic and genomic characterization uncovers novel biology.</title>
        <authorList>
            <person name="Wiegand S."/>
            <person name="Jogler M."/>
            <person name="Boedeker C."/>
            <person name="Pinto D."/>
            <person name="Vollmers J."/>
            <person name="Rivas-Marin E."/>
            <person name="Kohn T."/>
            <person name="Peeters S.H."/>
            <person name="Heuer A."/>
            <person name="Rast P."/>
            <person name="Oberbeckmann S."/>
            <person name="Bunk B."/>
            <person name="Jeske O."/>
            <person name="Meyerdierks A."/>
            <person name="Storesund J.E."/>
            <person name="Kallscheuer N."/>
            <person name="Luecker S."/>
            <person name="Lage O.M."/>
            <person name="Pohl T."/>
            <person name="Merkel B.J."/>
            <person name="Hornburger P."/>
            <person name="Mueller R.-W."/>
            <person name="Bruemmer F."/>
            <person name="Labrenz M."/>
            <person name="Spormann A.M."/>
            <person name="Op Den Camp H."/>
            <person name="Overmann J."/>
            <person name="Amann R."/>
            <person name="Jetten M.S.M."/>
            <person name="Mascher T."/>
            <person name="Medema M.H."/>
            <person name="Devos D.P."/>
            <person name="Kaster A.-K."/>
            <person name="Ovreas L."/>
            <person name="Rohde M."/>
            <person name="Galperin M.Y."/>
            <person name="Jogler C."/>
        </authorList>
    </citation>
    <scope>NUCLEOTIDE SEQUENCE [LARGE SCALE GENOMIC DNA]</scope>
    <source>
        <strain evidence="3 4">Poly51</strain>
    </source>
</reference>
<comment type="caution">
    <text evidence="3">The sequence shown here is derived from an EMBL/GenBank/DDBJ whole genome shotgun (WGS) entry which is preliminary data.</text>
</comment>
<keyword evidence="2" id="KW-0732">Signal</keyword>
<organism evidence="3 4">
    <name type="scientific">Rubripirellula tenax</name>
    <dbReference type="NCBI Taxonomy" id="2528015"/>
    <lineage>
        <taxon>Bacteria</taxon>
        <taxon>Pseudomonadati</taxon>
        <taxon>Planctomycetota</taxon>
        <taxon>Planctomycetia</taxon>
        <taxon>Pirellulales</taxon>
        <taxon>Pirellulaceae</taxon>
        <taxon>Rubripirellula</taxon>
    </lineage>
</organism>
<sequence length="352" mass="38190" precursor="true">MTRLITLIICVALLVPTPLFAQQGQGRGPGFGGRRGPGGGQGMGRGVRHGNDDRYDEDHEVFQYLLQNHDQITRNVKELPDGVETLTESDVPEIAAKIKEHVEWMEYRIENTNPIRMRDPLFAEIFKHTDKIKMVRENTQKGVRVIETSDDAYVAKLIQAHAKVLTGFVERGFAEAMKNHAVPGKDASKPHTNPSTAAHPVIADHGSVVKLADATQQPRPGSMILVDLTRGGDPKQLNAGLETVAKYVNIYAGAGTEPADMQIAVVFHGDATLTVLNPDAYAAEFNTNGNPNLALLRQLHESGVELYVCGQSLISKGSQPQDVVVFVETAVSALTAVVNLQADGYAYLPLGN</sequence>
<dbReference type="EMBL" id="SJPW01000011">
    <property type="protein sequence ID" value="TWU44578.1"/>
    <property type="molecule type" value="Genomic_DNA"/>
</dbReference>
<gene>
    <name evidence="3" type="ORF">Poly51_60090</name>
</gene>
<feature type="region of interest" description="Disordered" evidence="1">
    <location>
        <begin position="24"/>
        <end position="52"/>
    </location>
</feature>
<dbReference type="Pfam" id="PF02635">
    <property type="entry name" value="DsrE"/>
    <property type="match status" value="1"/>
</dbReference>
<dbReference type="SUPFAM" id="SSF75169">
    <property type="entry name" value="DsrEFH-like"/>
    <property type="match status" value="1"/>
</dbReference>